<reference evidence="3" key="3">
    <citation type="submission" date="2015-06" db="UniProtKB">
        <authorList>
            <consortium name="EnsemblMetazoa"/>
        </authorList>
    </citation>
    <scope>IDENTIFICATION</scope>
</reference>
<dbReference type="AlphaFoldDB" id="R7TSP0"/>
<dbReference type="EnsemblMetazoa" id="CapteT192403">
    <property type="protein sequence ID" value="CapteP192403"/>
    <property type="gene ID" value="CapteG192403"/>
</dbReference>
<dbReference type="Proteomes" id="UP000014760">
    <property type="component" value="Unassembled WGS sequence"/>
</dbReference>
<protein>
    <submittedName>
        <fullName evidence="2 3">Uncharacterized protein</fullName>
    </submittedName>
</protein>
<organism evidence="2">
    <name type="scientific">Capitella teleta</name>
    <name type="common">Polychaete worm</name>
    <dbReference type="NCBI Taxonomy" id="283909"/>
    <lineage>
        <taxon>Eukaryota</taxon>
        <taxon>Metazoa</taxon>
        <taxon>Spiralia</taxon>
        <taxon>Lophotrochozoa</taxon>
        <taxon>Annelida</taxon>
        <taxon>Polychaeta</taxon>
        <taxon>Sedentaria</taxon>
        <taxon>Scolecida</taxon>
        <taxon>Capitellidae</taxon>
        <taxon>Capitella</taxon>
    </lineage>
</organism>
<feature type="region of interest" description="Disordered" evidence="1">
    <location>
        <begin position="76"/>
        <end position="115"/>
    </location>
</feature>
<dbReference type="PANTHER" id="PTHR47679">
    <property type="entry name" value="PROTEIN TORNADO 1"/>
    <property type="match status" value="1"/>
</dbReference>
<dbReference type="HOGENOM" id="CLU_009460_4_0_1"/>
<dbReference type="SMART" id="SM00368">
    <property type="entry name" value="LRR_RI"/>
    <property type="match status" value="2"/>
</dbReference>
<proteinExistence type="predicted"/>
<evidence type="ECO:0000313" key="3">
    <source>
        <dbReference type="EnsemblMetazoa" id="CapteP192403"/>
    </source>
</evidence>
<dbReference type="EMBL" id="AMQN01029149">
    <property type="status" value="NOT_ANNOTATED_CDS"/>
    <property type="molecule type" value="Genomic_DNA"/>
</dbReference>
<evidence type="ECO:0000313" key="2">
    <source>
        <dbReference type="EMBL" id="ELT94501.1"/>
    </source>
</evidence>
<accession>R7TSP0</accession>
<sequence>MDLIQPLAKCAFESYLNDKCALMESDLEACQCKAEDIRQNRIRRHGDMHWTPLEGATLLLQPQDIAEISGCSSFAEDGGRSEAEMAERSDRGAERNSPAIPVWDAPRGKPARIGQSGCGEKHSLLRFISEIKNITPQLCDIIAINHPECIKITKYCIGSCIRTASIIVNIKNIQPESISFEFDFDSTLGFTSLMEEMAKSKCVRIVHLENCKSLIHLEDCLAALRVGLRDSSIQRVWIRSPQINASDVRQMSFGNHMTYMSLYECQNAQFTLGFIEAALNKPLQVLYIDDCEMDDECMERMPQLLNNPHLQYLSIANKNSRNIAQLLPRIADMDELFTLNISLVNMNEEEKRSFGRILQKNTLRMLLLRHCYFSIELCDALRRHFPSMSSLESLLIGKCDIGDHFAFGRTLSVAHHLQLKTLDMRDIKLSDENLKILCNVLPQLNNLINLRFKNVDLLLGGGTNSVIAESSDDSVRSPNVFTRFRNRLRNFVRGTSRQHSPHAPQQQIMTHPNPHSARHLFGAIAQCRQLKKLTLQRMQIEDDLMSDLCEMLNSSDQLEELVISYNKLTVNSLQELSQCLKEPRKLKTLYLRGSRNWRQ</sequence>
<keyword evidence="4" id="KW-1185">Reference proteome</keyword>
<reference evidence="4" key="1">
    <citation type="submission" date="2012-12" db="EMBL/GenBank/DDBJ databases">
        <authorList>
            <person name="Hellsten U."/>
            <person name="Grimwood J."/>
            <person name="Chapman J.A."/>
            <person name="Shapiro H."/>
            <person name="Aerts A."/>
            <person name="Otillar R.P."/>
            <person name="Terry A.Y."/>
            <person name="Boore J.L."/>
            <person name="Simakov O."/>
            <person name="Marletaz F."/>
            <person name="Cho S.-J."/>
            <person name="Edsinger-Gonzales E."/>
            <person name="Havlak P."/>
            <person name="Kuo D.-H."/>
            <person name="Larsson T."/>
            <person name="Lv J."/>
            <person name="Arendt D."/>
            <person name="Savage R."/>
            <person name="Osoegawa K."/>
            <person name="de Jong P."/>
            <person name="Lindberg D.R."/>
            <person name="Seaver E.C."/>
            <person name="Weisblat D.A."/>
            <person name="Putnam N.H."/>
            <person name="Grigoriev I.V."/>
            <person name="Rokhsar D.S."/>
        </authorList>
    </citation>
    <scope>NUCLEOTIDE SEQUENCE</scope>
    <source>
        <strain evidence="4">I ESC-2004</strain>
    </source>
</reference>
<feature type="compositionally biased region" description="Basic and acidic residues" evidence="1">
    <location>
        <begin position="77"/>
        <end position="94"/>
    </location>
</feature>
<name>R7TSP0_CAPTE</name>
<dbReference type="Gene3D" id="3.80.10.10">
    <property type="entry name" value="Ribonuclease Inhibitor"/>
    <property type="match status" value="2"/>
</dbReference>
<dbReference type="EMBL" id="KB309398">
    <property type="protein sequence ID" value="ELT94501.1"/>
    <property type="molecule type" value="Genomic_DNA"/>
</dbReference>
<evidence type="ECO:0000313" key="4">
    <source>
        <dbReference type="Proteomes" id="UP000014760"/>
    </source>
</evidence>
<dbReference type="SUPFAM" id="SSF52047">
    <property type="entry name" value="RNI-like"/>
    <property type="match status" value="1"/>
</dbReference>
<dbReference type="OrthoDB" id="6161424at2759"/>
<evidence type="ECO:0000256" key="1">
    <source>
        <dbReference type="SAM" id="MobiDB-lite"/>
    </source>
</evidence>
<reference evidence="2 4" key="2">
    <citation type="journal article" date="2013" name="Nature">
        <title>Insights into bilaterian evolution from three spiralian genomes.</title>
        <authorList>
            <person name="Simakov O."/>
            <person name="Marletaz F."/>
            <person name="Cho S.J."/>
            <person name="Edsinger-Gonzales E."/>
            <person name="Havlak P."/>
            <person name="Hellsten U."/>
            <person name="Kuo D.H."/>
            <person name="Larsson T."/>
            <person name="Lv J."/>
            <person name="Arendt D."/>
            <person name="Savage R."/>
            <person name="Osoegawa K."/>
            <person name="de Jong P."/>
            <person name="Grimwood J."/>
            <person name="Chapman J.A."/>
            <person name="Shapiro H."/>
            <person name="Aerts A."/>
            <person name="Otillar R.P."/>
            <person name="Terry A.Y."/>
            <person name="Boore J.L."/>
            <person name="Grigoriev I.V."/>
            <person name="Lindberg D.R."/>
            <person name="Seaver E.C."/>
            <person name="Weisblat D.A."/>
            <person name="Putnam N.H."/>
            <person name="Rokhsar D.S."/>
        </authorList>
    </citation>
    <scope>NUCLEOTIDE SEQUENCE</scope>
    <source>
        <strain evidence="2 4">I ESC-2004</strain>
    </source>
</reference>
<dbReference type="InterPro" id="IPR032675">
    <property type="entry name" value="LRR_dom_sf"/>
</dbReference>
<dbReference type="PANTHER" id="PTHR47679:SF2">
    <property type="entry name" value="C-TERMINAL OF ROC (COR) DOMAIN-CONTAINING PROTEIN"/>
    <property type="match status" value="1"/>
</dbReference>
<gene>
    <name evidence="2" type="ORF">CAPTEDRAFT_192403</name>
</gene>